<keyword evidence="1" id="KW-0521">NADP</keyword>
<dbReference type="InterPro" id="IPR013149">
    <property type="entry name" value="ADH-like_C"/>
</dbReference>
<dbReference type="PANTHER" id="PTHR44154:SF1">
    <property type="entry name" value="QUINONE OXIDOREDUCTASE"/>
    <property type="match status" value="1"/>
</dbReference>
<dbReference type="GO" id="GO:0003730">
    <property type="term" value="F:mRNA 3'-UTR binding"/>
    <property type="evidence" value="ECO:0007669"/>
    <property type="project" value="TreeGrafter"/>
</dbReference>
<dbReference type="GO" id="GO:0005829">
    <property type="term" value="C:cytosol"/>
    <property type="evidence" value="ECO:0007669"/>
    <property type="project" value="TreeGrafter"/>
</dbReference>
<feature type="domain" description="Enoyl reductase (ER)" evidence="2">
    <location>
        <begin position="15"/>
        <end position="312"/>
    </location>
</feature>
<dbReference type="InterPro" id="IPR020843">
    <property type="entry name" value="ER"/>
</dbReference>
<evidence type="ECO:0000259" key="2">
    <source>
        <dbReference type="SMART" id="SM00829"/>
    </source>
</evidence>
<dbReference type="InterPro" id="IPR051603">
    <property type="entry name" value="Zinc-ADH_QOR/CCCR"/>
</dbReference>
<name>A0A1D1V3T3_RAMVA</name>
<dbReference type="Pfam" id="PF00107">
    <property type="entry name" value="ADH_zinc_N"/>
    <property type="match status" value="1"/>
</dbReference>
<dbReference type="SUPFAM" id="SSF51735">
    <property type="entry name" value="NAD(P)-binding Rossmann-fold domains"/>
    <property type="match status" value="1"/>
</dbReference>
<dbReference type="EMBL" id="BDGG01000002">
    <property type="protein sequence ID" value="GAU93118.1"/>
    <property type="molecule type" value="Genomic_DNA"/>
</dbReference>
<dbReference type="GO" id="GO:0070402">
    <property type="term" value="F:NADPH binding"/>
    <property type="evidence" value="ECO:0007669"/>
    <property type="project" value="TreeGrafter"/>
</dbReference>
<dbReference type="Gene3D" id="3.90.180.10">
    <property type="entry name" value="Medium-chain alcohol dehydrogenases, catalytic domain"/>
    <property type="match status" value="1"/>
</dbReference>
<keyword evidence="4" id="KW-1185">Reference proteome</keyword>
<protein>
    <recommendedName>
        <fullName evidence="2">Enoyl reductase (ER) domain-containing protein</fullName>
    </recommendedName>
</protein>
<dbReference type="OrthoDB" id="203908at2759"/>
<dbReference type="FunFam" id="3.40.50.720:FF:000244">
    <property type="entry name" value="quinone oxidoreductase"/>
    <property type="match status" value="1"/>
</dbReference>
<dbReference type="STRING" id="947166.A0A1D1V3T3"/>
<evidence type="ECO:0000256" key="1">
    <source>
        <dbReference type="ARBA" id="ARBA00022857"/>
    </source>
</evidence>
<dbReference type="InterPro" id="IPR013154">
    <property type="entry name" value="ADH-like_N"/>
</dbReference>
<dbReference type="Pfam" id="PF08240">
    <property type="entry name" value="ADH_N"/>
    <property type="match status" value="1"/>
</dbReference>
<sequence>MGQRTMKAIRVSELGGPHVLRVEEVPIPKPAQNQVLIEVKSAGVNPVEAQICNGEFGLCNTPFTPGGDTAGIVAAVGEGVTQFKVGDRVYSCYGDAPPQPTGAYGQFMLAETRFVFPLADRLSFSQGAALGVPYFTALRALKYRAKAKAGESILIHGASGAVGIAATQIATALGMTVTGTAGSAEGLALIKLNGATIVSNHKDKDHAENLHKMIGKKGFDVILETNAHKNLALDTELIGQWGRIVAIGGDGATSINARTLLNTEATLTGVQLWKTTSEEWQTMADILAGLIEAGKIAPVIDTEYSLEQASEVSYYCTLINFVLRYFRGKQVYSSAGSSSYSSTLHRCARKDYPQAILKVLVYKRYHREFYWSCLTHVGTKHTQSRCNNTVVENALSKEKKGSTVTRVTDLRFALDLLSRFHFFIRHGATVTDG</sequence>
<gene>
    <name evidence="3" type="primary">RvY_05105-1</name>
    <name evidence="3" type="synonym">RvY_05105.1</name>
    <name evidence="3" type="ORF">RvY_05105</name>
</gene>
<dbReference type="InterPro" id="IPR011032">
    <property type="entry name" value="GroES-like_sf"/>
</dbReference>
<dbReference type="InterPro" id="IPR036291">
    <property type="entry name" value="NAD(P)-bd_dom_sf"/>
</dbReference>
<comment type="caution">
    <text evidence="3">The sequence shown here is derived from an EMBL/GenBank/DDBJ whole genome shotgun (WGS) entry which is preliminary data.</text>
</comment>
<dbReference type="GO" id="GO:0003960">
    <property type="term" value="F:quinone reductase (NADPH) activity"/>
    <property type="evidence" value="ECO:0007669"/>
    <property type="project" value="TreeGrafter"/>
</dbReference>
<reference evidence="3 4" key="1">
    <citation type="journal article" date="2016" name="Nat. Commun.">
        <title>Extremotolerant tardigrade genome and improved radiotolerance of human cultured cells by tardigrade-unique protein.</title>
        <authorList>
            <person name="Hashimoto T."/>
            <person name="Horikawa D.D."/>
            <person name="Saito Y."/>
            <person name="Kuwahara H."/>
            <person name="Kozuka-Hata H."/>
            <person name="Shin-I T."/>
            <person name="Minakuchi Y."/>
            <person name="Ohishi K."/>
            <person name="Motoyama A."/>
            <person name="Aizu T."/>
            <person name="Enomoto A."/>
            <person name="Kondo K."/>
            <person name="Tanaka S."/>
            <person name="Hara Y."/>
            <person name="Koshikawa S."/>
            <person name="Sagara H."/>
            <person name="Miura T."/>
            <person name="Yokobori S."/>
            <person name="Miyagawa K."/>
            <person name="Suzuki Y."/>
            <person name="Kubo T."/>
            <person name="Oyama M."/>
            <person name="Kohara Y."/>
            <person name="Fujiyama A."/>
            <person name="Arakawa K."/>
            <person name="Katayama T."/>
            <person name="Toyoda A."/>
            <person name="Kunieda T."/>
        </authorList>
    </citation>
    <scope>NUCLEOTIDE SEQUENCE [LARGE SCALE GENOMIC DNA]</scope>
    <source>
        <strain evidence="3 4">YOKOZUNA-1</strain>
    </source>
</reference>
<dbReference type="AlphaFoldDB" id="A0A1D1V3T3"/>
<proteinExistence type="predicted"/>
<dbReference type="Gene3D" id="3.40.50.720">
    <property type="entry name" value="NAD(P)-binding Rossmann-like Domain"/>
    <property type="match status" value="1"/>
</dbReference>
<accession>A0A1D1V3T3</accession>
<evidence type="ECO:0000313" key="3">
    <source>
        <dbReference type="EMBL" id="GAU93118.1"/>
    </source>
</evidence>
<dbReference type="CDD" id="cd08253">
    <property type="entry name" value="zeta_crystallin"/>
    <property type="match status" value="1"/>
</dbReference>
<organism evidence="3 4">
    <name type="scientific">Ramazzottius varieornatus</name>
    <name type="common">Water bear</name>
    <name type="synonym">Tardigrade</name>
    <dbReference type="NCBI Taxonomy" id="947166"/>
    <lineage>
        <taxon>Eukaryota</taxon>
        <taxon>Metazoa</taxon>
        <taxon>Ecdysozoa</taxon>
        <taxon>Tardigrada</taxon>
        <taxon>Eutardigrada</taxon>
        <taxon>Parachela</taxon>
        <taxon>Hypsibioidea</taxon>
        <taxon>Ramazzottiidae</taxon>
        <taxon>Ramazzottius</taxon>
    </lineage>
</organism>
<dbReference type="SUPFAM" id="SSF50129">
    <property type="entry name" value="GroES-like"/>
    <property type="match status" value="1"/>
</dbReference>
<evidence type="ECO:0000313" key="4">
    <source>
        <dbReference type="Proteomes" id="UP000186922"/>
    </source>
</evidence>
<dbReference type="Proteomes" id="UP000186922">
    <property type="component" value="Unassembled WGS sequence"/>
</dbReference>
<dbReference type="SMART" id="SM00829">
    <property type="entry name" value="PKS_ER"/>
    <property type="match status" value="1"/>
</dbReference>
<dbReference type="PANTHER" id="PTHR44154">
    <property type="entry name" value="QUINONE OXIDOREDUCTASE"/>
    <property type="match status" value="1"/>
</dbReference>